<keyword evidence="1" id="KW-1133">Transmembrane helix</keyword>
<feature type="transmembrane region" description="Helical" evidence="1">
    <location>
        <begin position="39"/>
        <end position="61"/>
    </location>
</feature>
<keyword evidence="3" id="KW-1185">Reference proteome</keyword>
<feature type="transmembrane region" description="Helical" evidence="1">
    <location>
        <begin position="114"/>
        <end position="134"/>
    </location>
</feature>
<evidence type="ECO:0000313" key="3">
    <source>
        <dbReference type="Proteomes" id="UP000219338"/>
    </source>
</evidence>
<keyword evidence="1" id="KW-0812">Transmembrane</keyword>
<sequence>MSVRVLIVFYLQLNLTNDLLTVYYYTISHFGDTDYLEKVVWSLYAEIIFNGVTGFLVQSFFTYRIWTFRRNIPIVFGISLLVLVELGISVAYAIQGGHLPTFVELKELKPLSMSINVLAAAGDVAISAAICTFLNSTKSGFA</sequence>
<dbReference type="EMBL" id="FUEG01000012">
    <property type="protein sequence ID" value="SJL10477.1"/>
    <property type="molecule type" value="Genomic_DNA"/>
</dbReference>
<gene>
    <name evidence="2" type="ORF">ARMOST_13863</name>
</gene>
<feature type="transmembrane region" description="Helical" evidence="1">
    <location>
        <begin position="7"/>
        <end position="27"/>
    </location>
</feature>
<protein>
    <submittedName>
        <fullName evidence="2">Uncharacterized protein</fullName>
    </submittedName>
</protein>
<evidence type="ECO:0000256" key="1">
    <source>
        <dbReference type="SAM" id="Phobius"/>
    </source>
</evidence>
<accession>A0A284RNY8</accession>
<dbReference type="STRING" id="47428.A0A284RNY8"/>
<name>A0A284RNY8_ARMOS</name>
<dbReference type="OrthoDB" id="3203775at2759"/>
<organism evidence="2 3">
    <name type="scientific">Armillaria ostoyae</name>
    <name type="common">Armillaria root rot fungus</name>
    <dbReference type="NCBI Taxonomy" id="47428"/>
    <lineage>
        <taxon>Eukaryota</taxon>
        <taxon>Fungi</taxon>
        <taxon>Dikarya</taxon>
        <taxon>Basidiomycota</taxon>
        <taxon>Agaricomycotina</taxon>
        <taxon>Agaricomycetes</taxon>
        <taxon>Agaricomycetidae</taxon>
        <taxon>Agaricales</taxon>
        <taxon>Marasmiineae</taxon>
        <taxon>Physalacriaceae</taxon>
        <taxon>Armillaria</taxon>
    </lineage>
</organism>
<reference evidence="3" key="1">
    <citation type="journal article" date="2017" name="Nat. Ecol. Evol.">
        <title>Genome expansion and lineage-specific genetic innovations in the forest pathogenic fungi Armillaria.</title>
        <authorList>
            <person name="Sipos G."/>
            <person name="Prasanna A.N."/>
            <person name="Walter M.C."/>
            <person name="O'Connor E."/>
            <person name="Balint B."/>
            <person name="Krizsan K."/>
            <person name="Kiss B."/>
            <person name="Hess J."/>
            <person name="Varga T."/>
            <person name="Slot J."/>
            <person name="Riley R."/>
            <person name="Boka B."/>
            <person name="Rigling D."/>
            <person name="Barry K."/>
            <person name="Lee J."/>
            <person name="Mihaltcheva S."/>
            <person name="LaButti K."/>
            <person name="Lipzen A."/>
            <person name="Waldron R."/>
            <person name="Moloney N.M."/>
            <person name="Sperisen C."/>
            <person name="Kredics L."/>
            <person name="Vagvoelgyi C."/>
            <person name="Patrignani A."/>
            <person name="Fitzpatrick D."/>
            <person name="Nagy I."/>
            <person name="Doyle S."/>
            <person name="Anderson J.B."/>
            <person name="Grigoriev I.V."/>
            <person name="Gueldener U."/>
            <person name="Muensterkoetter M."/>
            <person name="Nagy L.G."/>
        </authorList>
    </citation>
    <scope>NUCLEOTIDE SEQUENCE [LARGE SCALE GENOMIC DNA]</scope>
    <source>
        <strain evidence="3">C18/9</strain>
    </source>
</reference>
<dbReference type="AlphaFoldDB" id="A0A284RNY8"/>
<dbReference type="Proteomes" id="UP000219338">
    <property type="component" value="Unassembled WGS sequence"/>
</dbReference>
<feature type="transmembrane region" description="Helical" evidence="1">
    <location>
        <begin position="73"/>
        <end position="94"/>
    </location>
</feature>
<evidence type="ECO:0000313" key="2">
    <source>
        <dbReference type="EMBL" id="SJL10477.1"/>
    </source>
</evidence>
<keyword evidence="1" id="KW-0472">Membrane</keyword>
<proteinExistence type="predicted"/>